<dbReference type="PANTHER" id="PTHR13847">
    <property type="entry name" value="SARCOSINE DEHYDROGENASE-RELATED"/>
    <property type="match status" value="1"/>
</dbReference>
<dbReference type="PANTHER" id="PTHR13847:SF279">
    <property type="entry name" value="FAD DEPENDENT OXIDOREDUCTASE DOMAIN-CONTAINING PROTEIN-RELATED"/>
    <property type="match status" value="1"/>
</dbReference>
<evidence type="ECO:0000313" key="2">
    <source>
        <dbReference type="EMBL" id="RDL35018.1"/>
    </source>
</evidence>
<evidence type="ECO:0000313" key="3">
    <source>
        <dbReference type="Proteomes" id="UP000254866"/>
    </source>
</evidence>
<dbReference type="GeneID" id="43599798"/>
<dbReference type="Gene3D" id="3.50.50.60">
    <property type="entry name" value="FAD/NAD(P)-binding domain"/>
    <property type="match status" value="1"/>
</dbReference>
<dbReference type="InterPro" id="IPR036188">
    <property type="entry name" value="FAD/NAD-bd_sf"/>
</dbReference>
<protein>
    <recommendedName>
        <fullName evidence="1">FAD dependent oxidoreductase domain-containing protein</fullName>
    </recommendedName>
</protein>
<dbReference type="AlphaFoldDB" id="A0A370TI31"/>
<comment type="caution">
    <text evidence="2">The sequence shown here is derived from an EMBL/GenBank/DDBJ whole genome shotgun (WGS) entry which is preliminary data.</text>
</comment>
<dbReference type="SUPFAM" id="SSF51905">
    <property type="entry name" value="FAD/NAD(P)-binding domain"/>
    <property type="match status" value="1"/>
</dbReference>
<dbReference type="EMBL" id="NPIC01000006">
    <property type="protein sequence ID" value="RDL35018.1"/>
    <property type="molecule type" value="Genomic_DNA"/>
</dbReference>
<keyword evidence="3" id="KW-1185">Reference proteome</keyword>
<evidence type="ECO:0000259" key="1">
    <source>
        <dbReference type="Pfam" id="PF01266"/>
    </source>
</evidence>
<proteinExistence type="predicted"/>
<reference evidence="2 3" key="1">
    <citation type="journal article" date="2018" name="IMA Fungus">
        <title>IMA Genome-F 9: Draft genome sequence of Annulohypoxylon stygium, Aspergillus mulundensis, Berkeleyomyces basicola (syn. Thielaviopsis basicola), Ceratocystis smalleyi, two Cercospora beticola strains, Coleophoma cylindrospora, Fusarium fracticaudum, Phialophora cf. hyalina, and Morchella septimelata.</title>
        <authorList>
            <person name="Wingfield B.D."/>
            <person name="Bills G.F."/>
            <person name="Dong Y."/>
            <person name="Huang W."/>
            <person name="Nel W.J."/>
            <person name="Swalarsk-Parry B.S."/>
            <person name="Vaghefi N."/>
            <person name="Wilken P.M."/>
            <person name="An Z."/>
            <person name="de Beer Z.W."/>
            <person name="De Vos L."/>
            <person name="Chen L."/>
            <person name="Duong T.A."/>
            <person name="Gao Y."/>
            <person name="Hammerbacher A."/>
            <person name="Kikkert J.R."/>
            <person name="Li Y."/>
            <person name="Li H."/>
            <person name="Li K."/>
            <person name="Li Q."/>
            <person name="Liu X."/>
            <person name="Ma X."/>
            <person name="Naidoo K."/>
            <person name="Pethybridge S.J."/>
            <person name="Sun J."/>
            <person name="Steenkamp E.T."/>
            <person name="van der Nest M.A."/>
            <person name="van Wyk S."/>
            <person name="Wingfield M.J."/>
            <person name="Xiong C."/>
            <person name="Yue Q."/>
            <person name="Zhang X."/>
        </authorList>
    </citation>
    <scope>NUCLEOTIDE SEQUENCE [LARGE SCALE GENOMIC DNA]</scope>
    <source>
        <strain evidence="2 3">BP 5553</strain>
    </source>
</reference>
<dbReference type="InterPro" id="IPR006076">
    <property type="entry name" value="FAD-dep_OxRdtase"/>
</dbReference>
<organism evidence="2 3">
    <name type="scientific">Venustampulla echinocandica</name>
    <dbReference type="NCBI Taxonomy" id="2656787"/>
    <lineage>
        <taxon>Eukaryota</taxon>
        <taxon>Fungi</taxon>
        <taxon>Dikarya</taxon>
        <taxon>Ascomycota</taxon>
        <taxon>Pezizomycotina</taxon>
        <taxon>Leotiomycetes</taxon>
        <taxon>Helotiales</taxon>
        <taxon>Pleuroascaceae</taxon>
        <taxon>Venustampulla</taxon>
    </lineage>
</organism>
<gene>
    <name evidence="2" type="ORF">BP5553_06949</name>
</gene>
<dbReference type="Proteomes" id="UP000254866">
    <property type="component" value="Unassembled WGS sequence"/>
</dbReference>
<dbReference type="RefSeq" id="XP_031867841.1">
    <property type="nucleotide sequence ID" value="XM_032015572.1"/>
</dbReference>
<dbReference type="STRING" id="2656787.A0A370TI31"/>
<dbReference type="OrthoDB" id="429143at2759"/>
<name>A0A370TI31_9HELO</name>
<accession>A0A370TI31</accession>
<sequence length="360" mass="39986">MMVHAYINRITKQHDLAAAKELAIFQQNQVYAMKEVAQKENLDCDAVLTRCFETFLSQSHADEEKQIYDEELDAGLDFIRDVDYVGPKYAENLSGVKNAKGGVTTTGLQLWPYKFVTGLLARLIERSSINVQTHTLVTSISSSHDGHSIVKTPRGNILAKKVVFATNAYTAGISPSFSNKIIPIKGICSHTSVPKDTAHPPPHLNHTYGLSYNGYGVRDYLIPRPDGGVICGGGRETFVEDKKLWFNNWDDSTLLEPARQYFDNIMQDNFRGWEKSGATVDYLWTGIMGRTADGWPHCGKVPGQENHFILAGFNGAGMPAIFLTAKGIARMLREGIPFAETGIPRIFRTSAERLKEDVTV</sequence>
<dbReference type="Pfam" id="PF01266">
    <property type="entry name" value="DAO"/>
    <property type="match status" value="1"/>
</dbReference>
<dbReference type="GO" id="GO:0005737">
    <property type="term" value="C:cytoplasm"/>
    <property type="evidence" value="ECO:0007669"/>
    <property type="project" value="TreeGrafter"/>
</dbReference>
<dbReference type="Gene3D" id="3.30.9.10">
    <property type="entry name" value="D-Amino Acid Oxidase, subunit A, domain 2"/>
    <property type="match status" value="1"/>
</dbReference>
<feature type="domain" description="FAD dependent oxidoreductase" evidence="1">
    <location>
        <begin position="32"/>
        <end position="330"/>
    </location>
</feature>